<keyword evidence="3" id="KW-1185">Reference proteome</keyword>
<keyword evidence="1" id="KW-0732">Signal</keyword>
<evidence type="ECO:0000256" key="1">
    <source>
        <dbReference type="SAM" id="SignalP"/>
    </source>
</evidence>
<feature type="chain" id="PRO_5042247213" evidence="1">
    <location>
        <begin position="25"/>
        <end position="313"/>
    </location>
</feature>
<dbReference type="EMBL" id="JAKKPZ010000280">
    <property type="protein sequence ID" value="KAI1697224.1"/>
    <property type="molecule type" value="Genomic_DNA"/>
</dbReference>
<reference evidence="2" key="1">
    <citation type="submission" date="2022-01" db="EMBL/GenBank/DDBJ databases">
        <title>Genome Sequence Resource for Two Populations of Ditylenchus destructor, the Migratory Endoparasitic Phytonematode.</title>
        <authorList>
            <person name="Zhang H."/>
            <person name="Lin R."/>
            <person name="Xie B."/>
        </authorList>
    </citation>
    <scope>NUCLEOTIDE SEQUENCE</scope>
    <source>
        <strain evidence="2">BazhouSP</strain>
    </source>
</reference>
<name>A0AAD4QXZ7_9BILA</name>
<comment type="caution">
    <text evidence="2">The sequence shown here is derived from an EMBL/GenBank/DDBJ whole genome shotgun (WGS) entry which is preliminary data.</text>
</comment>
<gene>
    <name evidence="2" type="ORF">DdX_18614</name>
</gene>
<dbReference type="Proteomes" id="UP001201812">
    <property type="component" value="Unassembled WGS sequence"/>
</dbReference>
<evidence type="ECO:0000313" key="3">
    <source>
        <dbReference type="Proteomes" id="UP001201812"/>
    </source>
</evidence>
<organism evidence="2 3">
    <name type="scientific">Ditylenchus destructor</name>
    <dbReference type="NCBI Taxonomy" id="166010"/>
    <lineage>
        <taxon>Eukaryota</taxon>
        <taxon>Metazoa</taxon>
        <taxon>Ecdysozoa</taxon>
        <taxon>Nematoda</taxon>
        <taxon>Chromadorea</taxon>
        <taxon>Rhabditida</taxon>
        <taxon>Tylenchina</taxon>
        <taxon>Tylenchomorpha</taxon>
        <taxon>Sphaerularioidea</taxon>
        <taxon>Anguinidae</taxon>
        <taxon>Anguininae</taxon>
        <taxon>Ditylenchus</taxon>
    </lineage>
</organism>
<accession>A0AAD4QXZ7</accession>
<proteinExistence type="predicted"/>
<protein>
    <submittedName>
        <fullName evidence="2">Uncharacterized protein</fullName>
    </submittedName>
</protein>
<dbReference type="AlphaFoldDB" id="A0AAD4QXZ7"/>
<sequence length="313" mass="35526">MRLSTLLFVQVSVSYFFSIPTAVSDSNKMASIDAFAQEFSIILNSTDNGTTKYKKLSKGYVSLMEIADSVAAKITEVLKGTDKQELVELLNAVDNKDLSIVWYKLLPIYLKLKHYYGSQPSMQTPLPTMYLAKYEKERNLAAKSNWDFYVSASLYTVHINIEAVLNEAVLDGDETKLHSVSCDGNPFSLHEAVVGFRNYSRDYAKAYIQEYGLSVVDYLYATFHDIILRMIFYAPFCDAKARTSDAPFSRNREYKKYITEYFERLDSDIKMLLDETTLTPTDMPLMPTTTHTILTDEIGSGTTKKSDETLIAE</sequence>
<feature type="signal peptide" evidence="1">
    <location>
        <begin position="1"/>
        <end position="24"/>
    </location>
</feature>
<evidence type="ECO:0000313" key="2">
    <source>
        <dbReference type="EMBL" id="KAI1697224.1"/>
    </source>
</evidence>